<evidence type="ECO:0000313" key="1">
    <source>
        <dbReference type="EMBL" id="CAG7730648.1"/>
    </source>
</evidence>
<dbReference type="EMBL" id="CAJVCH010197568">
    <property type="protein sequence ID" value="CAG7730648.1"/>
    <property type="molecule type" value="Genomic_DNA"/>
</dbReference>
<dbReference type="Proteomes" id="UP000708208">
    <property type="component" value="Unassembled WGS sequence"/>
</dbReference>
<organism evidence="1 2">
    <name type="scientific">Allacma fusca</name>
    <dbReference type="NCBI Taxonomy" id="39272"/>
    <lineage>
        <taxon>Eukaryota</taxon>
        <taxon>Metazoa</taxon>
        <taxon>Ecdysozoa</taxon>
        <taxon>Arthropoda</taxon>
        <taxon>Hexapoda</taxon>
        <taxon>Collembola</taxon>
        <taxon>Symphypleona</taxon>
        <taxon>Sminthuridae</taxon>
        <taxon>Allacma</taxon>
    </lineage>
</organism>
<dbReference type="AlphaFoldDB" id="A0A8J2K6M9"/>
<name>A0A8J2K6M9_9HEXA</name>
<evidence type="ECO:0000313" key="2">
    <source>
        <dbReference type="Proteomes" id="UP000708208"/>
    </source>
</evidence>
<feature type="non-terminal residue" evidence="1">
    <location>
        <position position="63"/>
    </location>
</feature>
<proteinExistence type="predicted"/>
<comment type="caution">
    <text evidence="1">The sequence shown here is derived from an EMBL/GenBank/DDBJ whole genome shotgun (WGS) entry which is preliminary data.</text>
</comment>
<keyword evidence="2" id="KW-1185">Reference proteome</keyword>
<accession>A0A8J2K6M9</accession>
<gene>
    <name evidence="1" type="ORF">AFUS01_LOCUS19273</name>
</gene>
<reference evidence="1" key="1">
    <citation type="submission" date="2021-06" db="EMBL/GenBank/DDBJ databases">
        <authorList>
            <person name="Hodson N. C."/>
            <person name="Mongue J. A."/>
            <person name="Jaron S. K."/>
        </authorList>
    </citation>
    <scope>NUCLEOTIDE SEQUENCE</scope>
</reference>
<sequence length="63" mass="7288">YLKDPFVDNGRLGIPRQTRHNLKKRRHAVADDGFYFQATAPKEISQHDDSLRADVDECNEQGF</sequence>
<protein>
    <submittedName>
        <fullName evidence="1">Uncharacterized protein</fullName>
    </submittedName>
</protein>